<comment type="similarity">
    <text evidence="2 10">Belongs to the acyl-CoA dehydrogenase family.</text>
</comment>
<evidence type="ECO:0000256" key="4">
    <source>
        <dbReference type="ARBA" id="ARBA00022827"/>
    </source>
</evidence>
<evidence type="ECO:0000256" key="2">
    <source>
        <dbReference type="ARBA" id="ARBA00009347"/>
    </source>
</evidence>
<dbReference type="GO" id="GO:0003995">
    <property type="term" value="F:acyl-CoA dehydrogenase activity"/>
    <property type="evidence" value="ECO:0007669"/>
    <property type="project" value="InterPro"/>
</dbReference>
<evidence type="ECO:0000256" key="8">
    <source>
        <dbReference type="ARBA" id="ARBA00066694"/>
    </source>
</evidence>
<evidence type="ECO:0000256" key="9">
    <source>
        <dbReference type="ARBA" id="ARBA00069043"/>
    </source>
</evidence>
<sequence>MTYIAPTEDVAFCLTECTSALALARAGAFAGFDGDLAAAILEEAGKFASNVLLPLDAVLDREGCRIENGAVLTAKGHREAYRAFVEAGWMGLTLPAKWGGQELPLSLGAACLEFWHSGSMAFAMGTLLTMGAAETIEAHGTEALRQTYLPKLVSGEWTATMALTEPQAGSDLSGIRTRAEPASDGSYRLFGTKIFISYGDHDLTDNIVHLVLARLPDAPAGSAGISLFLVPKMLPDGQGGIGAVNEVACSGLEKKLGQHGSPTCPMVFGERQGATGWLVGVPNKGLAAMFTMMNRARLAVAMQGIAVAERAFQSSLSFARERRQGRDPLGRSPGPAPILAHPDIQRMLMTIRAQTSAARLIALATADALDRARHASSVEARAAARSEADLLTPVAKAFCTDLGVEAASLAIQIHGGAGYVEETGVSQLLRDARIATIYEGTNGIQAIDLVARKLPAGDGTGVRELIARFVATAAETAASPDREIATSGEILKEACHALARATEHLLDVARQKPLDALAGAASYLRLFALVAGGTSLARACNAPSSKDAVRRQLMLSFRFFAERILPEAGCLARVATARQDLFADIRELLGVPEGGGPPSVVTSPQARQGATA</sequence>
<comment type="catalytic activity">
    <reaction evidence="6">
        <text>3-(methylsulfanyl)propanoyl-CoA + oxidized [electron-transfer flavoprotein] + H(+) = 3-(methylsulfanyl)acryloyl-CoA + reduced [electron-transfer flavoprotein]</text>
        <dbReference type="Rhea" id="RHEA:52612"/>
        <dbReference type="Rhea" id="RHEA-COMP:10685"/>
        <dbReference type="Rhea" id="RHEA-COMP:10686"/>
        <dbReference type="ChEBI" id="CHEBI:15378"/>
        <dbReference type="ChEBI" id="CHEBI:57692"/>
        <dbReference type="ChEBI" id="CHEBI:58307"/>
        <dbReference type="ChEBI" id="CHEBI:82815"/>
        <dbReference type="ChEBI" id="CHEBI:84994"/>
        <dbReference type="EC" id="1.3.99.41"/>
    </reaction>
    <physiologicalReaction direction="left-to-right" evidence="6">
        <dbReference type="Rhea" id="RHEA:52613"/>
    </physiologicalReaction>
</comment>
<evidence type="ECO:0000259" key="12">
    <source>
        <dbReference type="Pfam" id="PF02770"/>
    </source>
</evidence>
<dbReference type="Pfam" id="PF00441">
    <property type="entry name" value="Acyl-CoA_dh_1"/>
    <property type="match status" value="1"/>
</dbReference>
<dbReference type="InterPro" id="IPR009075">
    <property type="entry name" value="AcylCo_DH/oxidase_C"/>
</dbReference>
<dbReference type="RefSeq" id="WP_085462821.1">
    <property type="nucleotide sequence ID" value="NZ_FXBL01000004.1"/>
</dbReference>
<keyword evidence="16" id="KW-1185">Reference proteome</keyword>
<evidence type="ECO:0000256" key="3">
    <source>
        <dbReference type="ARBA" id="ARBA00022630"/>
    </source>
</evidence>
<keyword evidence="3 10" id="KW-0285">Flavoprotein</keyword>
<gene>
    <name evidence="15" type="ORF">SAMN02982922_0638</name>
</gene>
<dbReference type="InterPro" id="IPR006089">
    <property type="entry name" value="Acyl-CoA_DH_CS"/>
</dbReference>
<feature type="domain" description="Acetyl-CoA dehydrogenase-like C-terminal" evidence="14">
    <location>
        <begin position="471"/>
        <end position="584"/>
    </location>
</feature>
<dbReference type="InterPro" id="IPR009100">
    <property type="entry name" value="AcylCoA_DH/oxidase_NM_dom_sf"/>
</dbReference>
<dbReference type="Pfam" id="PF12806">
    <property type="entry name" value="Acyl-CoA_dh_C"/>
    <property type="match status" value="1"/>
</dbReference>
<dbReference type="EC" id="1.3.99.41" evidence="8"/>
<dbReference type="AlphaFoldDB" id="A0A1X7MT59"/>
<feature type="domain" description="Acyl-CoA dehydrogenase/oxidase N-terminal" evidence="13">
    <location>
        <begin position="39"/>
        <end position="156"/>
    </location>
</feature>
<proteinExistence type="inferred from homology"/>
<dbReference type="Gene3D" id="2.40.110.10">
    <property type="entry name" value="Butyryl-CoA Dehydrogenase, subunit A, domain 2"/>
    <property type="match status" value="1"/>
</dbReference>
<dbReference type="Pfam" id="PF02770">
    <property type="entry name" value="Acyl-CoA_dh_M"/>
    <property type="match status" value="1"/>
</dbReference>
<comment type="function">
    <text evidence="7">Involved in the assimilation of dimethylsulphoniopropionate (DMSP), an important compound in the fixation of carbon in marine phytoplankton, by mediating the conversion of 3-(methylthio)propanoyl-CoA (MMPA-CoA) to 3-(methylthio)acryloyl-CoA (MTA-CoA).</text>
</comment>
<evidence type="ECO:0000256" key="5">
    <source>
        <dbReference type="ARBA" id="ARBA00023002"/>
    </source>
</evidence>
<keyword evidence="4 10" id="KW-0274">FAD</keyword>
<evidence type="ECO:0000256" key="10">
    <source>
        <dbReference type="RuleBase" id="RU362125"/>
    </source>
</evidence>
<evidence type="ECO:0000313" key="16">
    <source>
        <dbReference type="Proteomes" id="UP000193083"/>
    </source>
</evidence>
<dbReference type="GO" id="GO:0050660">
    <property type="term" value="F:flavin adenine dinucleotide binding"/>
    <property type="evidence" value="ECO:0007669"/>
    <property type="project" value="InterPro"/>
</dbReference>
<accession>A0A1X7MT59</accession>
<dbReference type="Gene3D" id="1.20.140.10">
    <property type="entry name" value="Butyryl-CoA Dehydrogenase, subunit A, domain 3"/>
    <property type="match status" value="1"/>
</dbReference>
<dbReference type="OrthoDB" id="9807883at2"/>
<evidence type="ECO:0000256" key="6">
    <source>
        <dbReference type="ARBA" id="ARBA00051388"/>
    </source>
</evidence>
<comment type="cofactor">
    <cofactor evidence="1 10">
        <name>FAD</name>
        <dbReference type="ChEBI" id="CHEBI:57692"/>
    </cofactor>
</comment>
<dbReference type="Pfam" id="PF02771">
    <property type="entry name" value="Acyl-CoA_dh_N"/>
    <property type="match status" value="1"/>
</dbReference>
<dbReference type="EMBL" id="FXBL01000004">
    <property type="protein sequence ID" value="SMH27814.1"/>
    <property type="molecule type" value="Genomic_DNA"/>
</dbReference>
<dbReference type="InterPro" id="IPR037069">
    <property type="entry name" value="AcylCoA_DH/ox_N_sf"/>
</dbReference>
<dbReference type="PANTHER" id="PTHR42803">
    <property type="entry name" value="ACYL-COA DEHYDROGENASE"/>
    <property type="match status" value="1"/>
</dbReference>
<feature type="domain" description="Acyl-CoA oxidase/dehydrogenase middle" evidence="12">
    <location>
        <begin position="161"/>
        <end position="268"/>
    </location>
</feature>
<dbReference type="InterPro" id="IPR025878">
    <property type="entry name" value="Acyl-CoA_dh-like_C_dom"/>
</dbReference>
<dbReference type="InterPro" id="IPR052166">
    <property type="entry name" value="Diverse_Acyl-CoA_DH"/>
</dbReference>
<dbReference type="SUPFAM" id="SSF56645">
    <property type="entry name" value="Acyl-CoA dehydrogenase NM domain-like"/>
    <property type="match status" value="1"/>
</dbReference>
<protein>
    <recommendedName>
        <fullName evidence="9">3-methylmercaptopropionyl-CoA dehydrogenase</fullName>
        <ecNumber evidence="8">1.3.99.41</ecNumber>
    </recommendedName>
</protein>
<dbReference type="PROSITE" id="PS00072">
    <property type="entry name" value="ACYL_COA_DH_1"/>
    <property type="match status" value="1"/>
</dbReference>
<dbReference type="InterPro" id="IPR046373">
    <property type="entry name" value="Acyl-CoA_Oxase/DH_mid-dom_sf"/>
</dbReference>
<dbReference type="InterPro" id="IPR036250">
    <property type="entry name" value="AcylCo_DH-like_C"/>
</dbReference>
<dbReference type="InterPro" id="IPR013786">
    <property type="entry name" value="AcylCoA_DH/ox_N"/>
</dbReference>
<evidence type="ECO:0000256" key="1">
    <source>
        <dbReference type="ARBA" id="ARBA00001974"/>
    </source>
</evidence>
<dbReference type="PANTHER" id="PTHR42803:SF1">
    <property type="entry name" value="BROAD-SPECIFICITY LINEAR ACYL-COA DEHYDROGENASE FADE5"/>
    <property type="match status" value="1"/>
</dbReference>
<name>A0A1X7MT59_9HYPH</name>
<dbReference type="Proteomes" id="UP000193083">
    <property type="component" value="Unassembled WGS sequence"/>
</dbReference>
<evidence type="ECO:0000259" key="13">
    <source>
        <dbReference type="Pfam" id="PF02771"/>
    </source>
</evidence>
<evidence type="ECO:0000259" key="11">
    <source>
        <dbReference type="Pfam" id="PF00441"/>
    </source>
</evidence>
<evidence type="ECO:0000259" key="14">
    <source>
        <dbReference type="Pfam" id="PF12806"/>
    </source>
</evidence>
<reference evidence="15 16" key="1">
    <citation type="submission" date="2017-04" db="EMBL/GenBank/DDBJ databases">
        <authorList>
            <person name="Afonso C.L."/>
            <person name="Miller P.J."/>
            <person name="Scott M.A."/>
            <person name="Spackman E."/>
            <person name="Goraichik I."/>
            <person name="Dimitrov K.M."/>
            <person name="Suarez D.L."/>
            <person name="Swayne D.E."/>
        </authorList>
    </citation>
    <scope>NUCLEOTIDE SEQUENCE [LARGE SCALE GENOMIC DNA]</scope>
    <source>
        <strain evidence="15 16">B5P</strain>
    </source>
</reference>
<dbReference type="InterPro" id="IPR006091">
    <property type="entry name" value="Acyl-CoA_Oxase/DH_mid-dom"/>
</dbReference>
<evidence type="ECO:0000256" key="7">
    <source>
        <dbReference type="ARBA" id="ARBA00058683"/>
    </source>
</evidence>
<dbReference type="FunFam" id="2.40.110.10:FF:000031">
    <property type="entry name" value="Acyl-CoA dehydrogenase, putative"/>
    <property type="match status" value="1"/>
</dbReference>
<feature type="domain" description="Acyl-CoA dehydrogenase/oxidase C-terminal" evidence="11">
    <location>
        <begin position="283"/>
        <end position="451"/>
    </location>
</feature>
<dbReference type="Gene3D" id="1.10.540.10">
    <property type="entry name" value="Acyl-CoA dehydrogenase/oxidase, N-terminal domain"/>
    <property type="match status" value="1"/>
</dbReference>
<organism evidence="15 16">
    <name type="scientific">Mesorhizobium australicum</name>
    <dbReference type="NCBI Taxonomy" id="536018"/>
    <lineage>
        <taxon>Bacteria</taxon>
        <taxon>Pseudomonadati</taxon>
        <taxon>Pseudomonadota</taxon>
        <taxon>Alphaproteobacteria</taxon>
        <taxon>Hyphomicrobiales</taxon>
        <taxon>Phyllobacteriaceae</taxon>
        <taxon>Mesorhizobium</taxon>
    </lineage>
</organism>
<evidence type="ECO:0000313" key="15">
    <source>
        <dbReference type="EMBL" id="SMH27814.1"/>
    </source>
</evidence>
<dbReference type="SUPFAM" id="SSF47203">
    <property type="entry name" value="Acyl-CoA dehydrogenase C-terminal domain-like"/>
    <property type="match status" value="1"/>
</dbReference>
<keyword evidence="5 10" id="KW-0560">Oxidoreductase</keyword>